<accession>A0ABN9TZ48</accession>
<gene>
    <name evidence="2" type="ORF">PCOR1329_LOCUS43748</name>
</gene>
<evidence type="ECO:0000313" key="2">
    <source>
        <dbReference type="EMBL" id="CAK0851638.1"/>
    </source>
</evidence>
<sequence>MSINPQTLVKSTEAGRAGLWVLHVGCPAAALMDGLGLQLSVLLAGWQSGEEGRAFVPIPTRSSTPERCWAGEGFAGQGEVKKAGLQVKLDRAASVDREIAARRCSGRLFTTKNFTTKLSSEMPNTISRRGSPAAERHGFGHLLEVPGGRCAVQGAAAPALICLWAPVARGEASEHPSAHFQNHPSASVKPLAPPSKLLCPRLKDSSEGEEEDSDLGATAHSREVREIVALLAEKHDWNVSPEVEECIANTDLPAYREILKRGHQPEPGWDEKVHGAFLDDKRVRHLATGGCVFEKLSVYVVLVQLLFEGYCAWACAPRA</sequence>
<proteinExistence type="predicted"/>
<evidence type="ECO:0000256" key="1">
    <source>
        <dbReference type="SAM" id="MobiDB-lite"/>
    </source>
</evidence>
<evidence type="ECO:0000313" key="3">
    <source>
        <dbReference type="Proteomes" id="UP001189429"/>
    </source>
</evidence>
<protein>
    <submittedName>
        <fullName evidence="2">Uncharacterized protein</fullName>
    </submittedName>
</protein>
<dbReference type="EMBL" id="CAUYUJ010015260">
    <property type="protein sequence ID" value="CAK0851638.1"/>
    <property type="molecule type" value="Genomic_DNA"/>
</dbReference>
<reference evidence="2" key="1">
    <citation type="submission" date="2023-10" db="EMBL/GenBank/DDBJ databases">
        <authorList>
            <person name="Chen Y."/>
            <person name="Shah S."/>
            <person name="Dougan E. K."/>
            <person name="Thang M."/>
            <person name="Chan C."/>
        </authorList>
    </citation>
    <scope>NUCLEOTIDE SEQUENCE [LARGE SCALE GENOMIC DNA]</scope>
</reference>
<comment type="caution">
    <text evidence="2">The sequence shown here is derived from an EMBL/GenBank/DDBJ whole genome shotgun (WGS) entry which is preliminary data.</text>
</comment>
<dbReference type="Proteomes" id="UP001189429">
    <property type="component" value="Unassembled WGS sequence"/>
</dbReference>
<organism evidence="2 3">
    <name type="scientific">Prorocentrum cordatum</name>
    <dbReference type="NCBI Taxonomy" id="2364126"/>
    <lineage>
        <taxon>Eukaryota</taxon>
        <taxon>Sar</taxon>
        <taxon>Alveolata</taxon>
        <taxon>Dinophyceae</taxon>
        <taxon>Prorocentrales</taxon>
        <taxon>Prorocentraceae</taxon>
        <taxon>Prorocentrum</taxon>
    </lineage>
</organism>
<name>A0ABN9TZ48_9DINO</name>
<feature type="region of interest" description="Disordered" evidence="1">
    <location>
        <begin position="175"/>
        <end position="218"/>
    </location>
</feature>
<keyword evidence="3" id="KW-1185">Reference proteome</keyword>